<dbReference type="OrthoDB" id="5555409at2759"/>
<evidence type="ECO:0000259" key="4">
    <source>
        <dbReference type="Pfam" id="PF01281"/>
    </source>
</evidence>
<gene>
    <name evidence="5" type="ORF">C7212DRAFT_354077</name>
</gene>
<name>A0A317SG12_9PEZI</name>
<dbReference type="STRING" id="42249.A0A317SG12"/>
<dbReference type="Pfam" id="PF01281">
    <property type="entry name" value="Ribosomal_L9_N"/>
    <property type="match status" value="1"/>
</dbReference>
<keyword evidence="3" id="KW-0687">Ribonucleoprotein</keyword>
<evidence type="ECO:0000256" key="1">
    <source>
        <dbReference type="ARBA" id="ARBA00010605"/>
    </source>
</evidence>
<evidence type="ECO:0000313" key="5">
    <source>
        <dbReference type="EMBL" id="PWW73454.1"/>
    </source>
</evidence>
<dbReference type="PANTHER" id="PTHR21368">
    <property type="entry name" value="50S RIBOSOMAL PROTEIN L9"/>
    <property type="match status" value="1"/>
</dbReference>
<protein>
    <recommendedName>
        <fullName evidence="4">Ribosomal protein L9 domain-containing protein</fullName>
    </recommendedName>
</protein>
<dbReference type="AlphaFoldDB" id="A0A317SG12"/>
<dbReference type="GO" id="GO:0005840">
    <property type="term" value="C:ribosome"/>
    <property type="evidence" value="ECO:0007669"/>
    <property type="project" value="UniProtKB-KW"/>
</dbReference>
<dbReference type="GO" id="GO:0006412">
    <property type="term" value="P:translation"/>
    <property type="evidence" value="ECO:0007669"/>
    <property type="project" value="InterPro"/>
</dbReference>
<dbReference type="InterPro" id="IPR000244">
    <property type="entry name" value="Ribosomal_bL9"/>
</dbReference>
<reference evidence="5 6" key="1">
    <citation type="submission" date="2018-03" db="EMBL/GenBank/DDBJ databases">
        <title>Genomes of Pezizomycetes fungi and the evolution of truffles.</title>
        <authorList>
            <person name="Murat C."/>
            <person name="Payen T."/>
            <person name="Noel B."/>
            <person name="Kuo A."/>
            <person name="Martin F.M."/>
        </authorList>
    </citation>
    <scope>NUCLEOTIDE SEQUENCE [LARGE SCALE GENOMIC DNA]</scope>
    <source>
        <strain evidence="5">091103-1</strain>
    </source>
</reference>
<proteinExistence type="inferred from homology"/>
<dbReference type="Proteomes" id="UP000246991">
    <property type="component" value="Unassembled WGS sequence"/>
</dbReference>
<dbReference type="EMBL" id="PYWC01000079">
    <property type="protein sequence ID" value="PWW73454.1"/>
    <property type="molecule type" value="Genomic_DNA"/>
</dbReference>
<evidence type="ECO:0000256" key="2">
    <source>
        <dbReference type="ARBA" id="ARBA00022980"/>
    </source>
</evidence>
<comment type="similarity">
    <text evidence="1">Belongs to the bacterial ribosomal protein bL9 family.</text>
</comment>
<keyword evidence="2" id="KW-0689">Ribosomal protein</keyword>
<dbReference type="InterPro" id="IPR036935">
    <property type="entry name" value="Ribosomal_bL9_N_sf"/>
</dbReference>
<dbReference type="GO" id="GO:1990904">
    <property type="term" value="C:ribonucleoprotein complex"/>
    <property type="evidence" value="ECO:0007669"/>
    <property type="project" value="UniProtKB-KW"/>
</dbReference>
<comment type="caution">
    <text evidence="5">The sequence shown here is derived from an EMBL/GenBank/DDBJ whole genome shotgun (WGS) entry which is preliminary data.</text>
</comment>
<organism evidence="5 6">
    <name type="scientific">Tuber magnatum</name>
    <name type="common">white Piedmont truffle</name>
    <dbReference type="NCBI Taxonomy" id="42249"/>
    <lineage>
        <taxon>Eukaryota</taxon>
        <taxon>Fungi</taxon>
        <taxon>Dikarya</taxon>
        <taxon>Ascomycota</taxon>
        <taxon>Pezizomycotina</taxon>
        <taxon>Pezizomycetes</taxon>
        <taxon>Pezizales</taxon>
        <taxon>Tuberaceae</taxon>
        <taxon>Tuber</taxon>
    </lineage>
</organism>
<dbReference type="InterPro" id="IPR020070">
    <property type="entry name" value="Ribosomal_bL9_N"/>
</dbReference>
<evidence type="ECO:0000256" key="3">
    <source>
        <dbReference type="ARBA" id="ARBA00023274"/>
    </source>
</evidence>
<keyword evidence="6" id="KW-1185">Reference proteome</keyword>
<accession>A0A317SG12</accession>
<dbReference type="Gene3D" id="3.40.5.10">
    <property type="entry name" value="Ribosomal protein L9, N-terminal domain"/>
    <property type="match status" value="1"/>
</dbReference>
<evidence type="ECO:0000313" key="6">
    <source>
        <dbReference type="Proteomes" id="UP000246991"/>
    </source>
</evidence>
<sequence>MGFFSISSCPTCIRRLAGGALQQIRGKKRTRKEPTIKVQLMRDVPKFGQKGTVLQIQRGRMRVVFRFPKGIADYVTRHMLKSMPAGTLKHRDPMFMNARVEKKKKHKVAIELLTPTQTIALLDSFIPPNLMFSRPTIAPNEPAIHGSVTLTDIATAVRNIAAVSGGEGSRVVIGPENIRFPGKGVEGDKLKSLGTFDFEINVKGAIDFVRRRVMVVKQEEV</sequence>
<dbReference type="GO" id="GO:0003735">
    <property type="term" value="F:structural constituent of ribosome"/>
    <property type="evidence" value="ECO:0007669"/>
    <property type="project" value="InterPro"/>
</dbReference>
<feature type="domain" description="Ribosomal protein L9" evidence="4">
    <location>
        <begin position="36"/>
        <end position="82"/>
    </location>
</feature>